<evidence type="ECO:0000256" key="2">
    <source>
        <dbReference type="ARBA" id="ARBA00022475"/>
    </source>
</evidence>
<feature type="transmembrane region" description="Helical" evidence="7">
    <location>
        <begin position="353"/>
        <end position="377"/>
    </location>
</feature>
<evidence type="ECO:0000313" key="10">
    <source>
        <dbReference type="Proteomes" id="UP001165283"/>
    </source>
</evidence>
<keyword evidence="3" id="KW-0997">Cell inner membrane</keyword>
<feature type="domain" description="TRAP C4-dicarboxylate transport system permease DctM subunit" evidence="8">
    <location>
        <begin position="9"/>
        <end position="413"/>
    </location>
</feature>
<feature type="transmembrane region" description="Helical" evidence="7">
    <location>
        <begin position="240"/>
        <end position="257"/>
    </location>
</feature>
<evidence type="ECO:0000256" key="4">
    <source>
        <dbReference type="ARBA" id="ARBA00022692"/>
    </source>
</evidence>
<keyword evidence="4 7" id="KW-0812">Transmembrane</keyword>
<evidence type="ECO:0000256" key="3">
    <source>
        <dbReference type="ARBA" id="ARBA00022519"/>
    </source>
</evidence>
<reference evidence="9" key="1">
    <citation type="submission" date="2021-04" db="EMBL/GenBank/DDBJ databases">
        <title>Pseudonocardia sp. nov., isolated from sandy soil of mangrove forest.</title>
        <authorList>
            <person name="Zan Z."/>
            <person name="Huang R."/>
            <person name="Liu W."/>
        </authorList>
    </citation>
    <scope>NUCLEOTIDE SEQUENCE</scope>
    <source>
        <strain evidence="9">S2-4</strain>
    </source>
</reference>
<feature type="transmembrane region" description="Helical" evidence="7">
    <location>
        <begin position="269"/>
        <end position="291"/>
    </location>
</feature>
<organism evidence="9 10">
    <name type="scientific">Pseudonocardia humida</name>
    <dbReference type="NCBI Taxonomy" id="2800819"/>
    <lineage>
        <taxon>Bacteria</taxon>
        <taxon>Bacillati</taxon>
        <taxon>Actinomycetota</taxon>
        <taxon>Actinomycetes</taxon>
        <taxon>Pseudonocardiales</taxon>
        <taxon>Pseudonocardiaceae</taxon>
        <taxon>Pseudonocardia</taxon>
    </lineage>
</organism>
<keyword evidence="10" id="KW-1185">Reference proteome</keyword>
<dbReference type="PIRSF" id="PIRSF006066">
    <property type="entry name" value="HI0050"/>
    <property type="match status" value="1"/>
</dbReference>
<evidence type="ECO:0000256" key="1">
    <source>
        <dbReference type="ARBA" id="ARBA00004429"/>
    </source>
</evidence>
<feature type="transmembrane region" description="Helical" evidence="7">
    <location>
        <begin position="397"/>
        <end position="418"/>
    </location>
</feature>
<accession>A0ABT0ZSU8</accession>
<protein>
    <submittedName>
        <fullName evidence="9">TRAP transporter large permease</fullName>
    </submittedName>
</protein>
<feature type="transmembrane region" description="Helical" evidence="7">
    <location>
        <begin position="101"/>
        <end position="118"/>
    </location>
</feature>
<dbReference type="PANTHER" id="PTHR33362">
    <property type="entry name" value="SIALIC ACID TRAP TRANSPORTER PERMEASE PROTEIN SIAT-RELATED"/>
    <property type="match status" value="1"/>
</dbReference>
<keyword evidence="2" id="KW-1003">Cell membrane</keyword>
<feature type="transmembrane region" description="Helical" evidence="7">
    <location>
        <begin position="311"/>
        <end position="341"/>
    </location>
</feature>
<evidence type="ECO:0000313" key="9">
    <source>
        <dbReference type="EMBL" id="MCO1653777.1"/>
    </source>
</evidence>
<feature type="transmembrane region" description="Helical" evidence="7">
    <location>
        <begin position="130"/>
        <end position="149"/>
    </location>
</feature>
<feature type="transmembrane region" description="Helical" evidence="7">
    <location>
        <begin position="215"/>
        <end position="234"/>
    </location>
</feature>
<feature type="transmembrane region" description="Helical" evidence="7">
    <location>
        <begin position="169"/>
        <end position="192"/>
    </location>
</feature>
<dbReference type="EMBL" id="JAGSOV010000006">
    <property type="protein sequence ID" value="MCO1653777.1"/>
    <property type="molecule type" value="Genomic_DNA"/>
</dbReference>
<keyword evidence="5 7" id="KW-1133">Transmembrane helix</keyword>
<dbReference type="NCBIfam" id="TIGR00786">
    <property type="entry name" value="dctM"/>
    <property type="match status" value="1"/>
</dbReference>
<comment type="subcellular location">
    <subcellularLocation>
        <location evidence="1">Cell inner membrane</location>
        <topology evidence="1">Multi-pass membrane protein</topology>
    </subcellularLocation>
</comment>
<evidence type="ECO:0000259" key="8">
    <source>
        <dbReference type="Pfam" id="PF06808"/>
    </source>
</evidence>
<name>A0ABT0ZSU8_9PSEU</name>
<keyword evidence="6 7" id="KW-0472">Membrane</keyword>
<dbReference type="InterPro" id="IPR004681">
    <property type="entry name" value="TRAP_DctM"/>
</dbReference>
<evidence type="ECO:0000256" key="5">
    <source>
        <dbReference type="ARBA" id="ARBA00022989"/>
    </source>
</evidence>
<dbReference type="RefSeq" id="WP_252435368.1">
    <property type="nucleotide sequence ID" value="NZ_JAGSOV010000006.1"/>
</dbReference>
<sequence>MNLLLLSLAIIVLLALRVPVAFSFLGPCLGYLLLDGQSLGSSLRLVVNATASFPLLAVPLFVLLGVLASRGGIADLLFDFALAVLGRVRGGLGYVSVGVSLGFSWMSGSAVADAAALGKIQIPAMLRAGYPLRFGLGVTGAAALIAPVMPPSIPAVIYAGAAAVSTGALFAASVIPALLMAAGLCVVVFVLVRRMPGIVPVGFSWARVRETGRRVIAPIGAPVIILGGILTGAFTPTEAAAVGVAYILVLGFAYRRLHVRDLPGVLAETVVTTAGIMLIVSSASLLGYILAREQVPQALTEGFFGLTDDPTVFMVLVALLMLILGTVVDPTAVLVLVVPILLPISSGFGVDPIVLGVLMIVSLMIGLLTPPVGTVLYVLSAVARTRVGEVFRGSLPFIVPLLLLLVGIIAFPDAVMWLPRELGL</sequence>
<gene>
    <name evidence="9" type="ORF">KDL28_01780</name>
</gene>
<comment type="caution">
    <text evidence="9">The sequence shown here is derived from an EMBL/GenBank/DDBJ whole genome shotgun (WGS) entry which is preliminary data.</text>
</comment>
<proteinExistence type="predicted"/>
<evidence type="ECO:0000256" key="7">
    <source>
        <dbReference type="SAM" id="Phobius"/>
    </source>
</evidence>
<feature type="transmembrane region" description="Helical" evidence="7">
    <location>
        <begin position="47"/>
        <end position="69"/>
    </location>
</feature>
<dbReference type="InterPro" id="IPR010656">
    <property type="entry name" value="DctM"/>
</dbReference>
<dbReference type="Proteomes" id="UP001165283">
    <property type="component" value="Unassembled WGS sequence"/>
</dbReference>
<dbReference type="Pfam" id="PF06808">
    <property type="entry name" value="DctM"/>
    <property type="match status" value="1"/>
</dbReference>
<evidence type="ECO:0000256" key="6">
    <source>
        <dbReference type="ARBA" id="ARBA00023136"/>
    </source>
</evidence>